<proteinExistence type="predicted"/>
<gene>
    <name evidence="2" type="ORF">DC430_01910</name>
</gene>
<feature type="region of interest" description="Disordered" evidence="1">
    <location>
        <begin position="57"/>
        <end position="78"/>
    </location>
</feature>
<evidence type="ECO:0000313" key="3">
    <source>
        <dbReference type="Proteomes" id="UP000244335"/>
    </source>
</evidence>
<comment type="caution">
    <text evidence="2">The sequence shown here is derived from an EMBL/GenBank/DDBJ whole genome shotgun (WGS) entry which is preliminary data.</text>
</comment>
<feature type="compositionally biased region" description="Pro residues" evidence="1">
    <location>
        <begin position="66"/>
        <end position="78"/>
    </location>
</feature>
<dbReference type="Proteomes" id="UP000244335">
    <property type="component" value="Unassembled WGS sequence"/>
</dbReference>
<evidence type="ECO:0000313" key="2">
    <source>
        <dbReference type="EMBL" id="PVE56565.1"/>
    </source>
</evidence>
<name>A0AA92C626_RHIRH</name>
<organism evidence="2 3">
    <name type="scientific">Rhizobium rhizogenes</name>
    <name type="common">Agrobacterium rhizogenes</name>
    <dbReference type="NCBI Taxonomy" id="359"/>
    <lineage>
        <taxon>Bacteria</taxon>
        <taxon>Pseudomonadati</taxon>
        <taxon>Pseudomonadota</taxon>
        <taxon>Alphaproteobacteria</taxon>
        <taxon>Hyphomicrobiales</taxon>
        <taxon>Rhizobiaceae</taxon>
        <taxon>Rhizobium/Agrobacterium group</taxon>
        <taxon>Rhizobium</taxon>
    </lineage>
</organism>
<sequence>MSKQQSLSVSDLSRTVDELVRRFGAWATLRAAVLGAMKHQQRGNHATHLSDRLRRDAGLPVREPMPGQPLVPPWFPRF</sequence>
<evidence type="ECO:0000256" key="1">
    <source>
        <dbReference type="SAM" id="MobiDB-lite"/>
    </source>
</evidence>
<protein>
    <submittedName>
        <fullName evidence="2">DUF1127 domain-containing protein</fullName>
    </submittedName>
</protein>
<reference evidence="2 3" key="1">
    <citation type="submission" date="2018-04" db="EMBL/GenBank/DDBJ databases">
        <authorList>
            <person name="Hagen T."/>
        </authorList>
    </citation>
    <scope>NUCLEOTIDE SEQUENCE [LARGE SCALE GENOMIC DNA]</scope>
    <source>
        <strain evidence="2 3">TPD7009</strain>
    </source>
</reference>
<accession>A0AA92C626</accession>
<dbReference type="EMBL" id="QDFR01000001">
    <property type="protein sequence ID" value="PVE56565.1"/>
    <property type="molecule type" value="Genomic_DNA"/>
</dbReference>
<dbReference type="AlphaFoldDB" id="A0AA92C626"/>